<gene>
    <name evidence="1" type="ORF">SAMN05661010_02568</name>
</gene>
<keyword evidence="2" id="KW-1185">Reference proteome</keyword>
<protein>
    <submittedName>
        <fullName evidence="1">Uncharacterized protein</fullName>
    </submittedName>
</protein>
<dbReference type="Proteomes" id="UP000198654">
    <property type="component" value="Unassembled WGS sequence"/>
</dbReference>
<proteinExistence type="predicted"/>
<evidence type="ECO:0000313" key="2">
    <source>
        <dbReference type="Proteomes" id="UP000198654"/>
    </source>
</evidence>
<name>A0A1G9MZZ7_9GAMM</name>
<accession>A0A1G9MZZ7</accession>
<evidence type="ECO:0000313" key="1">
    <source>
        <dbReference type="EMBL" id="SDL79195.1"/>
    </source>
</evidence>
<organism evidence="1 2">
    <name type="scientific">Modicisalibacter muralis</name>
    <dbReference type="NCBI Taxonomy" id="119000"/>
    <lineage>
        <taxon>Bacteria</taxon>
        <taxon>Pseudomonadati</taxon>
        <taxon>Pseudomonadota</taxon>
        <taxon>Gammaproteobacteria</taxon>
        <taxon>Oceanospirillales</taxon>
        <taxon>Halomonadaceae</taxon>
        <taxon>Modicisalibacter</taxon>
    </lineage>
</organism>
<dbReference type="EMBL" id="FNGI01000007">
    <property type="protein sequence ID" value="SDL79195.1"/>
    <property type="molecule type" value="Genomic_DNA"/>
</dbReference>
<reference evidence="1 2" key="1">
    <citation type="submission" date="2016-10" db="EMBL/GenBank/DDBJ databases">
        <authorList>
            <person name="de Groot N.N."/>
        </authorList>
    </citation>
    <scope>NUCLEOTIDE SEQUENCE [LARGE SCALE GENOMIC DNA]</scope>
    <source>
        <strain evidence="1 2">DSM 14789</strain>
    </source>
</reference>
<dbReference type="AlphaFoldDB" id="A0A1G9MZZ7"/>
<sequence length="60" mass="6725">MAKRSFKIAPATTRPGAQLRQPDYWVLMETTGGKAKEINRFQSYPEAIQANWALCSGQPL</sequence>